<dbReference type="Gene3D" id="3.30.450.20">
    <property type="entry name" value="PAS domain"/>
    <property type="match status" value="1"/>
</dbReference>
<dbReference type="PANTHER" id="PTHR45453">
    <property type="entry name" value="PHOSPHATE REGULON SENSOR PROTEIN PHOR"/>
    <property type="match status" value="1"/>
</dbReference>
<dbReference type="AlphaFoldDB" id="A0A1T4KNI0"/>
<feature type="domain" description="Histidine kinase" evidence="11">
    <location>
        <begin position="338"/>
        <end position="551"/>
    </location>
</feature>
<evidence type="ECO:0000259" key="12">
    <source>
        <dbReference type="PROSITE" id="PS50112"/>
    </source>
</evidence>
<evidence type="ECO:0000256" key="3">
    <source>
        <dbReference type="ARBA" id="ARBA00012438"/>
    </source>
</evidence>
<dbReference type="Gene3D" id="1.10.287.130">
    <property type="match status" value="1"/>
</dbReference>
<dbReference type="GO" id="GO:0016036">
    <property type="term" value="P:cellular response to phosphate starvation"/>
    <property type="evidence" value="ECO:0007669"/>
    <property type="project" value="TreeGrafter"/>
</dbReference>
<dbReference type="SMART" id="SM00388">
    <property type="entry name" value="HisKA"/>
    <property type="match status" value="1"/>
</dbReference>
<keyword evidence="14" id="KW-1185">Reference proteome</keyword>
<organism evidence="13 14">
    <name type="scientific">Eubacterium coprostanoligenes</name>
    <dbReference type="NCBI Taxonomy" id="290054"/>
    <lineage>
        <taxon>Bacteria</taxon>
        <taxon>Bacillati</taxon>
        <taxon>Bacillota</taxon>
        <taxon>Clostridia</taxon>
        <taxon>Eubacteriales</taxon>
        <taxon>Eubacteriaceae</taxon>
        <taxon>Eubacterium</taxon>
    </lineage>
</organism>
<keyword evidence="9" id="KW-0175">Coiled coil</keyword>
<dbReference type="CDD" id="cd00082">
    <property type="entry name" value="HisKA"/>
    <property type="match status" value="1"/>
</dbReference>
<dbReference type="InterPro" id="IPR003661">
    <property type="entry name" value="HisK_dim/P_dom"/>
</dbReference>
<evidence type="ECO:0000256" key="8">
    <source>
        <dbReference type="ARBA" id="ARBA00023136"/>
    </source>
</evidence>
<evidence type="ECO:0000256" key="9">
    <source>
        <dbReference type="SAM" id="Coils"/>
    </source>
</evidence>
<evidence type="ECO:0000259" key="11">
    <source>
        <dbReference type="PROSITE" id="PS50109"/>
    </source>
</evidence>
<dbReference type="CDD" id="cd00130">
    <property type="entry name" value="PAS"/>
    <property type="match status" value="1"/>
</dbReference>
<dbReference type="EMBL" id="FUWW01000004">
    <property type="protein sequence ID" value="SJZ43986.1"/>
    <property type="molecule type" value="Genomic_DNA"/>
</dbReference>
<proteinExistence type="predicted"/>
<dbReference type="PANTHER" id="PTHR45453:SF1">
    <property type="entry name" value="PHOSPHATE REGULON SENSOR PROTEIN PHOR"/>
    <property type="match status" value="1"/>
</dbReference>
<evidence type="ECO:0000256" key="4">
    <source>
        <dbReference type="ARBA" id="ARBA00022553"/>
    </source>
</evidence>
<evidence type="ECO:0000256" key="1">
    <source>
        <dbReference type="ARBA" id="ARBA00000085"/>
    </source>
</evidence>
<keyword evidence="10" id="KW-1133">Transmembrane helix</keyword>
<dbReference type="EC" id="2.7.13.3" evidence="3"/>
<comment type="subcellular location">
    <subcellularLocation>
        <location evidence="2">Membrane</location>
    </subcellularLocation>
</comment>
<keyword evidence="8 10" id="KW-0472">Membrane</keyword>
<dbReference type="STRING" id="290054.SAMN02745114_00556"/>
<dbReference type="PROSITE" id="PS50112">
    <property type="entry name" value="PAS"/>
    <property type="match status" value="1"/>
</dbReference>
<feature type="transmembrane region" description="Helical" evidence="10">
    <location>
        <begin position="12"/>
        <end position="32"/>
    </location>
</feature>
<comment type="catalytic activity">
    <reaction evidence="1">
        <text>ATP + protein L-histidine = ADP + protein N-phospho-L-histidine.</text>
        <dbReference type="EC" id="2.7.13.3"/>
    </reaction>
</comment>
<name>A0A1T4KNI0_9FIRM</name>
<keyword evidence="4" id="KW-0597">Phosphoprotein</keyword>
<dbReference type="SUPFAM" id="SSF55874">
    <property type="entry name" value="ATPase domain of HSP90 chaperone/DNA topoisomerase II/histidine kinase"/>
    <property type="match status" value="1"/>
</dbReference>
<evidence type="ECO:0000256" key="5">
    <source>
        <dbReference type="ARBA" id="ARBA00022679"/>
    </source>
</evidence>
<dbReference type="Pfam" id="PF00512">
    <property type="entry name" value="HisKA"/>
    <property type="match status" value="1"/>
</dbReference>
<dbReference type="GO" id="GO:0004721">
    <property type="term" value="F:phosphoprotein phosphatase activity"/>
    <property type="evidence" value="ECO:0007669"/>
    <property type="project" value="TreeGrafter"/>
</dbReference>
<dbReference type="SMART" id="SM00387">
    <property type="entry name" value="HATPase_c"/>
    <property type="match status" value="1"/>
</dbReference>
<dbReference type="PRINTS" id="PR00344">
    <property type="entry name" value="BCTRLSENSOR"/>
</dbReference>
<gene>
    <name evidence="13" type="ORF">SAMN02745114_00556</name>
</gene>
<dbReference type="SUPFAM" id="SSF47384">
    <property type="entry name" value="Homodimeric domain of signal transducing histidine kinase"/>
    <property type="match status" value="1"/>
</dbReference>
<dbReference type="FunFam" id="3.30.565.10:FF:000006">
    <property type="entry name" value="Sensor histidine kinase WalK"/>
    <property type="match status" value="1"/>
</dbReference>
<dbReference type="SMART" id="SM00091">
    <property type="entry name" value="PAS"/>
    <property type="match status" value="1"/>
</dbReference>
<dbReference type="SUPFAM" id="SSF55785">
    <property type="entry name" value="PYP-like sensor domain (PAS domain)"/>
    <property type="match status" value="1"/>
</dbReference>
<evidence type="ECO:0000313" key="13">
    <source>
        <dbReference type="EMBL" id="SJZ43986.1"/>
    </source>
</evidence>
<dbReference type="InterPro" id="IPR000014">
    <property type="entry name" value="PAS"/>
</dbReference>
<keyword evidence="10" id="KW-0812">Transmembrane</keyword>
<dbReference type="InterPro" id="IPR036890">
    <property type="entry name" value="HATPase_C_sf"/>
</dbReference>
<sequence length="551" mass="61619">MTKKIFRSICSVAVCITLAVLAIILGVLYNYYSDIQRQRLDTQAEYVASAVELDGMNYLNKIDDKTYRMTWIDKNGKVLFDNEANTDEMGNHLERSEVKQAIMTGKGSADRYSETLTEHLYYTAVRLDDGSVMRLSVNELSWWALLLAMLQPIIIVFLVAVLVSLYFAYRLSKKIVEPLNQINLDKPDDAKVYEELTPLLEKVRIQKKQIKNQQLELEKKRNEFEAATENMSEGIILLNSDGVIISINKTASRLLGISSYCVGKDLLLFSSGVEVQELLRKAENGKHSEIILDIDDVSYHFSATPIMSGDKVTGVALIIFDFTEMEKAEEVRREFTANVSHELRTPLQTIAGSAELLSNGMVAEKDVPQFSQKIYKEAKRLITLVEDIIKLSHLDEESSDIISEKVDLYDVSKMTVTNLTPVAEKAGVELAVKGEPSIITGKSQLLTSIVFNLCDNAIKYNRPGGRVEVEVKNCVDCVKLSVSDTGIGIPLDQQSRIFERFYRVDKSRSKEVGGTGLGLSIVKHAAKLHNAEIELRSVVGKGTTIILTFPK</sequence>
<protein>
    <recommendedName>
        <fullName evidence="3">histidine kinase</fullName>
        <ecNumber evidence="3">2.7.13.3</ecNumber>
    </recommendedName>
</protein>
<keyword evidence="5" id="KW-0808">Transferase</keyword>
<dbReference type="Pfam" id="PF02518">
    <property type="entry name" value="HATPase_c"/>
    <property type="match status" value="1"/>
</dbReference>
<dbReference type="InterPro" id="IPR036097">
    <property type="entry name" value="HisK_dim/P_sf"/>
</dbReference>
<evidence type="ECO:0000256" key="10">
    <source>
        <dbReference type="SAM" id="Phobius"/>
    </source>
</evidence>
<dbReference type="InterPro" id="IPR003594">
    <property type="entry name" value="HATPase_dom"/>
</dbReference>
<evidence type="ECO:0000313" key="14">
    <source>
        <dbReference type="Proteomes" id="UP000190657"/>
    </source>
</evidence>
<evidence type="ECO:0000256" key="2">
    <source>
        <dbReference type="ARBA" id="ARBA00004370"/>
    </source>
</evidence>
<dbReference type="Gene3D" id="3.30.565.10">
    <property type="entry name" value="Histidine kinase-like ATPase, C-terminal domain"/>
    <property type="match status" value="1"/>
</dbReference>
<dbReference type="OrthoDB" id="9813151at2"/>
<dbReference type="PROSITE" id="PS50109">
    <property type="entry name" value="HIS_KIN"/>
    <property type="match status" value="1"/>
</dbReference>
<dbReference type="InterPro" id="IPR035965">
    <property type="entry name" value="PAS-like_dom_sf"/>
</dbReference>
<dbReference type="GO" id="GO:0005886">
    <property type="term" value="C:plasma membrane"/>
    <property type="evidence" value="ECO:0007669"/>
    <property type="project" value="TreeGrafter"/>
</dbReference>
<dbReference type="InterPro" id="IPR004358">
    <property type="entry name" value="Sig_transdc_His_kin-like_C"/>
</dbReference>
<dbReference type="GO" id="GO:0000155">
    <property type="term" value="F:phosphorelay sensor kinase activity"/>
    <property type="evidence" value="ECO:0007669"/>
    <property type="project" value="InterPro"/>
</dbReference>
<evidence type="ECO:0000256" key="7">
    <source>
        <dbReference type="ARBA" id="ARBA00023012"/>
    </source>
</evidence>
<dbReference type="RefSeq" id="WP_078768056.1">
    <property type="nucleotide sequence ID" value="NZ_FUWW01000004.1"/>
</dbReference>
<dbReference type="CDD" id="cd00075">
    <property type="entry name" value="HATPase"/>
    <property type="match status" value="1"/>
</dbReference>
<feature type="transmembrane region" description="Helical" evidence="10">
    <location>
        <begin position="142"/>
        <end position="169"/>
    </location>
</feature>
<keyword evidence="6 13" id="KW-0418">Kinase</keyword>
<feature type="domain" description="PAS" evidence="12">
    <location>
        <begin position="220"/>
        <end position="258"/>
    </location>
</feature>
<feature type="coiled-coil region" evidence="9">
    <location>
        <begin position="200"/>
        <end position="230"/>
    </location>
</feature>
<evidence type="ECO:0000256" key="6">
    <source>
        <dbReference type="ARBA" id="ARBA00022777"/>
    </source>
</evidence>
<dbReference type="InterPro" id="IPR050351">
    <property type="entry name" value="BphY/WalK/GraS-like"/>
</dbReference>
<dbReference type="FunFam" id="1.10.287.130:FF:000001">
    <property type="entry name" value="Two-component sensor histidine kinase"/>
    <property type="match status" value="1"/>
</dbReference>
<keyword evidence="7" id="KW-0902">Two-component regulatory system</keyword>
<reference evidence="13 14" key="1">
    <citation type="submission" date="2017-02" db="EMBL/GenBank/DDBJ databases">
        <authorList>
            <person name="Peterson S.W."/>
        </authorList>
    </citation>
    <scope>NUCLEOTIDE SEQUENCE [LARGE SCALE GENOMIC DNA]</scope>
    <source>
        <strain evidence="13 14">ATCC 51222</strain>
    </source>
</reference>
<accession>A0A1T4KNI0</accession>
<dbReference type="Proteomes" id="UP000190657">
    <property type="component" value="Unassembled WGS sequence"/>
</dbReference>
<dbReference type="InterPro" id="IPR005467">
    <property type="entry name" value="His_kinase_dom"/>
</dbReference>
<dbReference type="Pfam" id="PF13188">
    <property type="entry name" value="PAS_8"/>
    <property type="match status" value="1"/>
</dbReference>